<dbReference type="Proteomes" id="UP000741013">
    <property type="component" value="Unassembled WGS sequence"/>
</dbReference>
<keyword evidence="1" id="KW-0732">Signal</keyword>
<accession>A0ABS4PM74</accession>
<dbReference type="PROSITE" id="PS51318">
    <property type="entry name" value="TAT"/>
    <property type="match status" value="1"/>
</dbReference>
<organism evidence="2 3">
    <name type="scientific">Amycolatopsis magusensis</name>
    <dbReference type="NCBI Taxonomy" id="882444"/>
    <lineage>
        <taxon>Bacteria</taxon>
        <taxon>Bacillati</taxon>
        <taxon>Actinomycetota</taxon>
        <taxon>Actinomycetes</taxon>
        <taxon>Pseudonocardiales</taxon>
        <taxon>Pseudonocardiaceae</taxon>
        <taxon>Amycolatopsis</taxon>
    </lineage>
</organism>
<evidence type="ECO:0000313" key="2">
    <source>
        <dbReference type="EMBL" id="MBP2180528.1"/>
    </source>
</evidence>
<reference evidence="2 3" key="1">
    <citation type="submission" date="2021-03" db="EMBL/GenBank/DDBJ databases">
        <title>Sequencing the genomes of 1000 actinobacteria strains.</title>
        <authorList>
            <person name="Klenk H.-P."/>
        </authorList>
    </citation>
    <scope>NUCLEOTIDE SEQUENCE [LARGE SCALE GENOMIC DNA]</scope>
    <source>
        <strain evidence="2 3">DSM 45510</strain>
    </source>
</reference>
<feature type="chain" id="PRO_5045128025" description="Neocarzinostatin family protein" evidence="1">
    <location>
        <begin position="28"/>
        <end position="127"/>
    </location>
</feature>
<name>A0ABS4PM74_9PSEU</name>
<keyword evidence="3" id="KW-1185">Reference proteome</keyword>
<evidence type="ECO:0000256" key="1">
    <source>
        <dbReference type="SAM" id="SignalP"/>
    </source>
</evidence>
<proteinExistence type="predicted"/>
<evidence type="ECO:0008006" key="4">
    <source>
        <dbReference type="Google" id="ProtNLM"/>
    </source>
</evidence>
<comment type="caution">
    <text evidence="2">The sequence shown here is derived from an EMBL/GenBank/DDBJ whole genome shotgun (WGS) entry which is preliminary data.</text>
</comment>
<protein>
    <recommendedName>
        <fullName evidence="4">Neocarzinostatin family protein</fullName>
    </recommendedName>
</protein>
<gene>
    <name evidence="2" type="ORF">JOM49_002054</name>
</gene>
<evidence type="ECO:0000313" key="3">
    <source>
        <dbReference type="Proteomes" id="UP000741013"/>
    </source>
</evidence>
<sequence length="127" mass="12597">MSTLRRALLVSTATLALAGAAAGPAGATPTGSFLKLDKEIVRAGEQVRVVAGCGVDGLNFVGSAAFAPTGQDGPYTGNGGVAVFDVRTTAVSWGSATVRADAMPGIYQVSERCGGGHAGSKELTVIS</sequence>
<feature type="signal peptide" evidence="1">
    <location>
        <begin position="1"/>
        <end position="27"/>
    </location>
</feature>
<dbReference type="InterPro" id="IPR006311">
    <property type="entry name" value="TAT_signal"/>
</dbReference>
<dbReference type="RefSeq" id="WP_209664071.1">
    <property type="nucleotide sequence ID" value="NZ_JAGGMS010000001.1"/>
</dbReference>
<dbReference type="EMBL" id="JAGGMS010000001">
    <property type="protein sequence ID" value="MBP2180528.1"/>
    <property type="molecule type" value="Genomic_DNA"/>
</dbReference>